<comment type="caution">
    <text evidence="1">The sequence shown here is derived from an EMBL/GenBank/DDBJ whole genome shotgun (WGS) entry which is preliminary data.</text>
</comment>
<dbReference type="PROSITE" id="PS51257">
    <property type="entry name" value="PROKAR_LIPOPROTEIN"/>
    <property type="match status" value="1"/>
</dbReference>
<evidence type="ECO:0008006" key="3">
    <source>
        <dbReference type="Google" id="ProtNLM"/>
    </source>
</evidence>
<name>A0A318DB25_9GAMM</name>
<accession>A0A318DB25</accession>
<proteinExistence type="predicted"/>
<evidence type="ECO:0000313" key="1">
    <source>
        <dbReference type="EMBL" id="PXF64414.1"/>
    </source>
</evidence>
<reference evidence="1 2" key="1">
    <citation type="submission" date="2018-05" db="EMBL/GenBank/DDBJ databases">
        <title>Kangiella spongicola genome sequence.</title>
        <authorList>
            <person name="Maclea K.S."/>
            <person name="Goen A.E."/>
            <person name="Kelley C."/>
            <person name="Underriner A."/>
            <person name="Silverwood T."/>
            <person name="Trachtenberg A.M."/>
        </authorList>
    </citation>
    <scope>NUCLEOTIDE SEQUENCE [LARGE SCALE GENOMIC DNA]</scope>
    <source>
        <strain evidence="1 2">ATCC BAA-2076</strain>
    </source>
</reference>
<sequence length="192" mass="21215">MKKIILLIISVTLISCTHAQKKYSNIDTTKIAYGNFLLKIPTNLLPNAVLIAGSSGEDNYLEGVGIKFSDRQALWGGVFIQEPTVAQVGECTNTESDVDLKLALEKINQELNGHRLQKQYMDLIKSSSCQIPQGTSSVSTDITPQFIIASRCENLECSTYVVEKNNANNSQILMLFTKGLTWSWIKKVIKGA</sequence>
<dbReference type="AlphaFoldDB" id="A0A318DB25"/>
<dbReference type="RefSeq" id="WP_110200406.1">
    <property type="nucleotide sequence ID" value="NZ_QICH01000001.1"/>
</dbReference>
<dbReference type="EMBL" id="QICH01000001">
    <property type="protein sequence ID" value="PXF64414.1"/>
    <property type="molecule type" value="Genomic_DNA"/>
</dbReference>
<gene>
    <name evidence="1" type="ORF">DL796_04550</name>
</gene>
<protein>
    <recommendedName>
        <fullName evidence="3">Lipoprotein</fullName>
    </recommendedName>
</protein>
<organism evidence="1 2">
    <name type="scientific">Kangiella spongicola</name>
    <dbReference type="NCBI Taxonomy" id="796379"/>
    <lineage>
        <taxon>Bacteria</taxon>
        <taxon>Pseudomonadati</taxon>
        <taxon>Pseudomonadota</taxon>
        <taxon>Gammaproteobacteria</taxon>
        <taxon>Kangiellales</taxon>
        <taxon>Kangiellaceae</taxon>
        <taxon>Kangiella</taxon>
    </lineage>
</organism>
<keyword evidence="2" id="KW-1185">Reference proteome</keyword>
<dbReference type="Proteomes" id="UP000247689">
    <property type="component" value="Unassembled WGS sequence"/>
</dbReference>
<evidence type="ECO:0000313" key="2">
    <source>
        <dbReference type="Proteomes" id="UP000247689"/>
    </source>
</evidence>